<dbReference type="InterPro" id="IPR016161">
    <property type="entry name" value="Ald_DH/histidinol_DH"/>
</dbReference>
<accession>A0ABV1XBC6</accession>
<feature type="non-terminal residue" evidence="2">
    <location>
        <position position="52"/>
    </location>
</feature>
<gene>
    <name evidence="2" type="ORF">ABT404_43345</name>
</gene>
<sequence length="52" mass="5371">MSYNVNVAGVAVDTRHWIGGQRVASAETFTDSSPIDGQPIGEVARGGPAEAQ</sequence>
<feature type="region of interest" description="Disordered" evidence="1">
    <location>
        <begin position="26"/>
        <end position="52"/>
    </location>
</feature>
<organism evidence="2 3">
    <name type="scientific">Streptomyces hyaluromycini</name>
    <dbReference type="NCBI Taxonomy" id="1377993"/>
    <lineage>
        <taxon>Bacteria</taxon>
        <taxon>Bacillati</taxon>
        <taxon>Actinomycetota</taxon>
        <taxon>Actinomycetes</taxon>
        <taxon>Kitasatosporales</taxon>
        <taxon>Streptomycetaceae</taxon>
        <taxon>Streptomyces</taxon>
    </lineage>
</organism>
<evidence type="ECO:0000313" key="2">
    <source>
        <dbReference type="EMBL" id="MER7186225.1"/>
    </source>
</evidence>
<evidence type="ECO:0000256" key="1">
    <source>
        <dbReference type="SAM" id="MobiDB-lite"/>
    </source>
</evidence>
<dbReference type="EMBL" id="JBEPEK010000554">
    <property type="protein sequence ID" value="MER7186225.1"/>
    <property type="molecule type" value="Genomic_DNA"/>
</dbReference>
<proteinExistence type="predicted"/>
<reference evidence="2 3" key="1">
    <citation type="submission" date="2024-06" db="EMBL/GenBank/DDBJ databases">
        <title>The Natural Products Discovery Center: Release of the First 8490 Sequenced Strains for Exploring Actinobacteria Biosynthetic Diversity.</title>
        <authorList>
            <person name="Kalkreuter E."/>
            <person name="Kautsar S.A."/>
            <person name="Yang D."/>
            <person name="Bader C.D."/>
            <person name="Teijaro C.N."/>
            <person name="Fluegel L."/>
            <person name="Davis C.M."/>
            <person name="Simpson J.R."/>
            <person name="Lauterbach L."/>
            <person name="Steele A.D."/>
            <person name="Gui C."/>
            <person name="Meng S."/>
            <person name="Li G."/>
            <person name="Viehrig K."/>
            <person name="Ye F."/>
            <person name="Su P."/>
            <person name="Kiefer A.F."/>
            <person name="Nichols A."/>
            <person name="Cepeda A.J."/>
            <person name="Yan W."/>
            <person name="Fan B."/>
            <person name="Jiang Y."/>
            <person name="Adhikari A."/>
            <person name="Zheng C.-J."/>
            <person name="Schuster L."/>
            <person name="Cowan T.M."/>
            <person name="Smanski M.J."/>
            <person name="Chevrette M.G."/>
            <person name="De Carvalho L.P.S."/>
            <person name="Shen B."/>
        </authorList>
    </citation>
    <scope>NUCLEOTIDE SEQUENCE [LARGE SCALE GENOMIC DNA]</scope>
    <source>
        <strain evidence="2 3">NPDC000234</strain>
    </source>
</reference>
<dbReference type="Proteomes" id="UP001474181">
    <property type="component" value="Unassembled WGS sequence"/>
</dbReference>
<protein>
    <submittedName>
        <fullName evidence="2">Betaine-aldehyde dehydrogenase</fullName>
    </submittedName>
</protein>
<comment type="caution">
    <text evidence="2">The sequence shown here is derived from an EMBL/GenBank/DDBJ whole genome shotgun (WGS) entry which is preliminary data.</text>
</comment>
<name>A0ABV1XBC6_9ACTN</name>
<dbReference type="SUPFAM" id="SSF53720">
    <property type="entry name" value="ALDH-like"/>
    <property type="match status" value="1"/>
</dbReference>
<keyword evidence="3" id="KW-1185">Reference proteome</keyword>
<evidence type="ECO:0000313" key="3">
    <source>
        <dbReference type="Proteomes" id="UP001474181"/>
    </source>
</evidence>